<comment type="function">
    <text evidence="2">May be involved in the metabolism of insect hormones and in the breakdown of synthetic insecticides.</text>
</comment>
<evidence type="ECO:0000256" key="4">
    <source>
        <dbReference type="ARBA" id="ARBA00004406"/>
    </source>
</evidence>
<evidence type="ECO:0000256" key="13">
    <source>
        <dbReference type="ARBA" id="ARBA00023136"/>
    </source>
</evidence>
<dbReference type="Proteomes" id="UP000504635">
    <property type="component" value="Unplaced"/>
</dbReference>
<dbReference type="PRINTS" id="PR00385">
    <property type="entry name" value="P450"/>
</dbReference>
<keyword evidence="7 14" id="KW-0479">Metal-binding</keyword>
<dbReference type="PANTHER" id="PTHR24291">
    <property type="entry name" value="CYTOCHROME P450 FAMILY 4"/>
    <property type="match status" value="1"/>
</dbReference>
<dbReference type="InterPro" id="IPR036396">
    <property type="entry name" value="Cyt_P450_sf"/>
</dbReference>
<keyword evidence="16" id="KW-0812">Transmembrane</keyword>
<dbReference type="SUPFAM" id="SSF48264">
    <property type="entry name" value="Cytochrome P450"/>
    <property type="match status" value="1"/>
</dbReference>
<comment type="similarity">
    <text evidence="5 15">Belongs to the cytochrome P450 family.</text>
</comment>
<evidence type="ECO:0000256" key="11">
    <source>
        <dbReference type="ARBA" id="ARBA00023004"/>
    </source>
</evidence>
<evidence type="ECO:0000256" key="15">
    <source>
        <dbReference type="RuleBase" id="RU000461"/>
    </source>
</evidence>
<comment type="subcellular location">
    <subcellularLocation>
        <location evidence="4">Endoplasmic reticulum membrane</location>
        <topology evidence="4">Peripheral membrane protein</topology>
    </subcellularLocation>
    <subcellularLocation>
        <location evidence="3">Microsome membrane</location>
        <topology evidence="3">Peripheral membrane protein</topology>
    </subcellularLocation>
</comment>
<evidence type="ECO:0000313" key="17">
    <source>
        <dbReference type="Proteomes" id="UP000504635"/>
    </source>
</evidence>
<keyword evidence="11 14" id="KW-0408">Iron</keyword>
<dbReference type="AlphaFoldDB" id="A0A6J2XQD9"/>
<dbReference type="InterPro" id="IPR017972">
    <property type="entry name" value="Cyt_P450_CS"/>
</dbReference>
<evidence type="ECO:0000256" key="14">
    <source>
        <dbReference type="PIRSR" id="PIRSR602401-1"/>
    </source>
</evidence>
<evidence type="ECO:0000256" key="5">
    <source>
        <dbReference type="ARBA" id="ARBA00010617"/>
    </source>
</evidence>
<dbReference type="Gene3D" id="1.10.630.10">
    <property type="entry name" value="Cytochrome P450"/>
    <property type="match status" value="1"/>
</dbReference>
<evidence type="ECO:0000256" key="2">
    <source>
        <dbReference type="ARBA" id="ARBA00003690"/>
    </source>
</evidence>
<keyword evidence="12 15" id="KW-0503">Monooxygenase</keyword>
<evidence type="ECO:0000256" key="12">
    <source>
        <dbReference type="ARBA" id="ARBA00023033"/>
    </source>
</evidence>
<dbReference type="InterPro" id="IPR002401">
    <property type="entry name" value="Cyt_P450_E_grp-I"/>
</dbReference>
<keyword evidence="16" id="KW-1133">Transmembrane helix</keyword>
<dbReference type="Pfam" id="PF00067">
    <property type="entry name" value="p450"/>
    <property type="match status" value="1"/>
</dbReference>
<evidence type="ECO:0000256" key="9">
    <source>
        <dbReference type="ARBA" id="ARBA00022848"/>
    </source>
</evidence>
<proteinExistence type="inferred from homology"/>
<keyword evidence="8" id="KW-0256">Endoplasmic reticulum</keyword>
<dbReference type="PROSITE" id="PS00086">
    <property type="entry name" value="CYTOCHROME_P450"/>
    <property type="match status" value="1"/>
</dbReference>
<name>A0A6J2XQD9_SITOR</name>
<dbReference type="RefSeq" id="XP_030753065.1">
    <property type="nucleotide sequence ID" value="XM_030897205.1"/>
</dbReference>
<dbReference type="CTD" id="43663"/>
<keyword evidence="9" id="KW-0492">Microsome</keyword>
<feature type="binding site" description="axial binding residue" evidence="14">
    <location>
        <position position="432"/>
    </location>
    <ligand>
        <name>heme</name>
        <dbReference type="ChEBI" id="CHEBI:30413"/>
    </ligand>
    <ligandPart>
        <name>Fe</name>
        <dbReference type="ChEBI" id="CHEBI:18248"/>
    </ligandPart>
</feature>
<dbReference type="GO" id="GO:0016705">
    <property type="term" value="F:oxidoreductase activity, acting on paired donors, with incorporation or reduction of molecular oxygen"/>
    <property type="evidence" value="ECO:0007669"/>
    <property type="project" value="InterPro"/>
</dbReference>
<comment type="cofactor">
    <cofactor evidence="1 14">
        <name>heme</name>
        <dbReference type="ChEBI" id="CHEBI:30413"/>
    </cofactor>
</comment>
<dbReference type="InterPro" id="IPR001128">
    <property type="entry name" value="Cyt_P450"/>
</dbReference>
<protein>
    <submittedName>
        <fullName evidence="18">Cytochrome P450 4C1 isoform X1</fullName>
    </submittedName>
</protein>
<evidence type="ECO:0000313" key="18">
    <source>
        <dbReference type="RefSeq" id="XP_030753065.1"/>
    </source>
</evidence>
<evidence type="ECO:0000256" key="16">
    <source>
        <dbReference type="SAM" id="Phobius"/>
    </source>
</evidence>
<keyword evidence="17" id="KW-1185">Reference proteome</keyword>
<dbReference type="PRINTS" id="PR00463">
    <property type="entry name" value="EP450I"/>
</dbReference>
<sequence length="487" mass="56442">MVLIKILIGGCASVVLILTAVAWSLYRKRHIFEFAKNFNSFKFYPILGNYLQLRHTDLYNMMRKAYNELRLPCNLWLGHTYNLVTDDADTIKVILNHPDSLDKASVYCLVKMLFEDCLLVQNADAWRVRRKFFSKSFSQPILNSYVHYFYSNSNVLLDVFRNGYDDLFNVFRRYSFDSFCEIIVGKNYNLQTETSNKLLEEMDVIQKYMGDNFTIGSSFGYIFQLKEFVANGWSVILLLNKIKSFLSNMVDFRETELKKCPVIDSKLSFLDAMLTHSDLFLPSVTCKELNIFVLAATDTTGTALTFTFTLLGMYPEIQEKVYEEVITEIGRNTPIETDHLPKLKFTERVLLESMRILPPVPVVGRYITKDIKVGDKIFPKGANVFIYVLALHHNSKYWPNPEKFDPDRFLPDEIANRSPYCYIPFSGGPRNCIGKTYAMMSMKVAVANVIRNFKISSKYKSIDEMEMTSFITMRTKHDIDCHFSPRT</sequence>
<dbReference type="GO" id="GO:0020037">
    <property type="term" value="F:heme binding"/>
    <property type="evidence" value="ECO:0007669"/>
    <property type="project" value="InterPro"/>
</dbReference>
<feature type="transmembrane region" description="Helical" evidence="16">
    <location>
        <begin position="6"/>
        <end position="26"/>
    </location>
</feature>
<evidence type="ECO:0000256" key="1">
    <source>
        <dbReference type="ARBA" id="ARBA00001971"/>
    </source>
</evidence>
<dbReference type="KEGG" id="soy:115880077"/>
<keyword evidence="10 15" id="KW-0560">Oxidoreductase</keyword>
<dbReference type="PANTHER" id="PTHR24291:SF189">
    <property type="entry name" value="CYTOCHROME P450 4C3-RELATED"/>
    <property type="match status" value="1"/>
</dbReference>
<keyword evidence="6 14" id="KW-0349">Heme</keyword>
<keyword evidence="13 16" id="KW-0472">Membrane</keyword>
<dbReference type="OrthoDB" id="1470350at2759"/>
<accession>A0A6J2XQD9</accession>
<evidence type="ECO:0000256" key="8">
    <source>
        <dbReference type="ARBA" id="ARBA00022824"/>
    </source>
</evidence>
<dbReference type="InterPro" id="IPR050196">
    <property type="entry name" value="Cytochrome_P450_Monoox"/>
</dbReference>
<dbReference type="GO" id="GO:0005506">
    <property type="term" value="F:iron ion binding"/>
    <property type="evidence" value="ECO:0007669"/>
    <property type="project" value="InterPro"/>
</dbReference>
<evidence type="ECO:0000256" key="10">
    <source>
        <dbReference type="ARBA" id="ARBA00023002"/>
    </source>
</evidence>
<organism evidence="17 18">
    <name type="scientific">Sitophilus oryzae</name>
    <name type="common">Rice weevil</name>
    <name type="synonym">Curculio oryzae</name>
    <dbReference type="NCBI Taxonomy" id="7048"/>
    <lineage>
        <taxon>Eukaryota</taxon>
        <taxon>Metazoa</taxon>
        <taxon>Ecdysozoa</taxon>
        <taxon>Arthropoda</taxon>
        <taxon>Hexapoda</taxon>
        <taxon>Insecta</taxon>
        <taxon>Pterygota</taxon>
        <taxon>Neoptera</taxon>
        <taxon>Endopterygota</taxon>
        <taxon>Coleoptera</taxon>
        <taxon>Polyphaga</taxon>
        <taxon>Cucujiformia</taxon>
        <taxon>Curculionidae</taxon>
        <taxon>Dryophthorinae</taxon>
        <taxon>Sitophilus</taxon>
    </lineage>
</organism>
<dbReference type="GeneID" id="115880077"/>
<evidence type="ECO:0000256" key="7">
    <source>
        <dbReference type="ARBA" id="ARBA00022723"/>
    </source>
</evidence>
<dbReference type="InParanoid" id="A0A6J2XQD9"/>
<evidence type="ECO:0000256" key="6">
    <source>
        <dbReference type="ARBA" id="ARBA00022617"/>
    </source>
</evidence>
<dbReference type="GO" id="GO:0005789">
    <property type="term" value="C:endoplasmic reticulum membrane"/>
    <property type="evidence" value="ECO:0007669"/>
    <property type="project" value="UniProtKB-SubCell"/>
</dbReference>
<evidence type="ECO:0000256" key="3">
    <source>
        <dbReference type="ARBA" id="ARBA00004174"/>
    </source>
</evidence>
<gene>
    <name evidence="18" type="primary">LOC115880077</name>
</gene>
<dbReference type="GO" id="GO:0004497">
    <property type="term" value="F:monooxygenase activity"/>
    <property type="evidence" value="ECO:0007669"/>
    <property type="project" value="UniProtKB-KW"/>
</dbReference>
<reference evidence="18" key="1">
    <citation type="submission" date="2025-08" db="UniProtKB">
        <authorList>
            <consortium name="RefSeq"/>
        </authorList>
    </citation>
    <scope>IDENTIFICATION</scope>
    <source>
        <tissue evidence="18">Gonads</tissue>
    </source>
</reference>